<dbReference type="AlphaFoldDB" id="A0AAV5PBN0"/>
<dbReference type="Proteomes" id="UP001165243">
    <property type="component" value="Unassembled WGS sequence"/>
</dbReference>
<gene>
    <name evidence="1" type="ORF">ME0900_08530</name>
</gene>
<name>A0AAV5PBN0_LACDE</name>
<dbReference type="RefSeq" id="WP_004560845.1">
    <property type="nucleotide sequence ID" value="NZ_BSWJ01000014.1"/>
</dbReference>
<evidence type="ECO:0000313" key="2">
    <source>
        <dbReference type="Proteomes" id="UP001165243"/>
    </source>
</evidence>
<evidence type="ECO:0000313" key="1">
    <source>
        <dbReference type="EMBL" id="GMB86480.1"/>
    </source>
</evidence>
<protein>
    <submittedName>
        <fullName evidence="1">SH3-like domain-containing protein</fullName>
    </submittedName>
</protein>
<organism evidence="1 2">
    <name type="scientific">Lactobacillus delbrueckii subsp. bulgaricus</name>
    <dbReference type="NCBI Taxonomy" id="1585"/>
    <lineage>
        <taxon>Bacteria</taxon>
        <taxon>Bacillati</taxon>
        <taxon>Bacillota</taxon>
        <taxon>Bacilli</taxon>
        <taxon>Lactobacillales</taxon>
        <taxon>Lactobacillaceae</taxon>
        <taxon>Lactobacillus</taxon>
    </lineage>
</organism>
<comment type="caution">
    <text evidence="1">The sequence shown here is derived from an EMBL/GenBank/DDBJ whole genome shotgun (WGS) entry which is preliminary data.</text>
</comment>
<dbReference type="EMBL" id="BSWK01000011">
    <property type="protein sequence ID" value="GMB86480.1"/>
    <property type="molecule type" value="Genomic_DNA"/>
</dbReference>
<proteinExistence type="predicted"/>
<sequence>MSLVKSVSLVNNELDTNGFVTTDAINYVTDKHGSVVDVNSVKRSTDRISEKTPGRYMVTYRYGKASGKVTVTVRNDANEGISKADAKLGKGGNVGKTWFPHELAFRGNYITPHTYVGTDKHGKKTAKLTTKFYEPNSFSLLEGSQETNVRGNVQGFDVYGQDMVTTNFYGGPESSMDGARGHMVLYQLNQVPKYALQYIPTKTLNFQLWKNYVKSIKISLYIKLGHGQSVGSTSRYIYELANWNHSKKLRSNELLQIDKKDMQVKRIWTFAVSNGKRENNCYFLNADVIDDNIMLALFHSKFNHRFEIWKITRTGNSFKVKEAATTDGDLISNSSQVQGFTYSVAHKCYYIAFNDYLFKIDAKGNLANYYHFNAKREVEGLASYKSKIYIAMNKRAKVFDSNMAK</sequence>
<reference evidence="1" key="1">
    <citation type="submission" date="2023-04" db="EMBL/GenBank/DDBJ databases">
        <title>Draft genome sequences of Lactobacillus delbrueckii subsp. bulgaricus ME-900 and ME-901 with improved acid tolerance.</title>
        <authorList>
            <person name="Ishida T."/>
            <person name="Yamamoto E."/>
            <person name="Koizumi A."/>
            <person name="Fujiwara S."/>
            <person name="Makino S."/>
            <person name="Kano H."/>
            <person name="Kimura K."/>
        </authorList>
    </citation>
    <scope>NUCLEOTIDE SEQUENCE</scope>
    <source>
        <strain evidence="1">ME-900</strain>
    </source>
</reference>
<accession>A0AAV5PBN0</accession>